<dbReference type="AlphaFoldDB" id="A0AAW0YAI9"/>
<dbReference type="Proteomes" id="UP001445076">
    <property type="component" value="Unassembled WGS sequence"/>
</dbReference>
<dbReference type="EMBL" id="JARKIK010000011">
    <property type="protein sequence ID" value="KAK8748647.1"/>
    <property type="molecule type" value="Genomic_DNA"/>
</dbReference>
<keyword evidence="1" id="KW-0812">Transmembrane</keyword>
<protein>
    <submittedName>
        <fullName evidence="2">Uncharacterized protein</fullName>
    </submittedName>
</protein>
<comment type="caution">
    <text evidence="2">The sequence shown here is derived from an EMBL/GenBank/DDBJ whole genome shotgun (WGS) entry which is preliminary data.</text>
</comment>
<evidence type="ECO:0000313" key="2">
    <source>
        <dbReference type="EMBL" id="KAK8748647.1"/>
    </source>
</evidence>
<reference evidence="2 3" key="1">
    <citation type="journal article" date="2024" name="BMC Genomics">
        <title>Genome assembly of redclaw crayfish (Cherax quadricarinatus) provides insights into its immune adaptation and hypoxia tolerance.</title>
        <authorList>
            <person name="Liu Z."/>
            <person name="Zheng J."/>
            <person name="Li H."/>
            <person name="Fang K."/>
            <person name="Wang S."/>
            <person name="He J."/>
            <person name="Zhou D."/>
            <person name="Weng S."/>
            <person name="Chi M."/>
            <person name="Gu Z."/>
            <person name="He J."/>
            <person name="Li F."/>
            <person name="Wang M."/>
        </authorList>
    </citation>
    <scope>NUCLEOTIDE SEQUENCE [LARGE SCALE GENOMIC DNA]</scope>
    <source>
        <strain evidence="2">ZL_2023a</strain>
    </source>
</reference>
<keyword evidence="1" id="KW-1133">Transmembrane helix</keyword>
<evidence type="ECO:0000313" key="3">
    <source>
        <dbReference type="Proteomes" id="UP001445076"/>
    </source>
</evidence>
<sequence>EPAKVPGWSGWWVLVAVVLAILLVFVIIMCVISHYHRPKLEKYLGGINLISEAIQEDLEIQLQPMRRPLLMRSVSLINTEDPKSAAPLRLWNAVASGEQEEVEQVLATLSPSPQVTLDGWDTSPYEEAHRRGHSNVLRVLEGFMNKQPDVPHNDMILGVLQAHTKKIDAVFAAASGGQYRYAGGVDVLLRAYSLPGTIQDQHGRSLLHYAASVMLADVGPLWLAPDIRSLVESHGIYANAVDFNG</sequence>
<keyword evidence="3" id="KW-1185">Reference proteome</keyword>
<proteinExistence type="predicted"/>
<evidence type="ECO:0000256" key="1">
    <source>
        <dbReference type="SAM" id="Phobius"/>
    </source>
</evidence>
<feature type="transmembrane region" description="Helical" evidence="1">
    <location>
        <begin position="12"/>
        <end position="32"/>
    </location>
</feature>
<accession>A0AAW0YAI9</accession>
<name>A0AAW0YAI9_CHEQU</name>
<organism evidence="2 3">
    <name type="scientific">Cherax quadricarinatus</name>
    <name type="common">Australian red claw crayfish</name>
    <dbReference type="NCBI Taxonomy" id="27406"/>
    <lineage>
        <taxon>Eukaryota</taxon>
        <taxon>Metazoa</taxon>
        <taxon>Ecdysozoa</taxon>
        <taxon>Arthropoda</taxon>
        <taxon>Crustacea</taxon>
        <taxon>Multicrustacea</taxon>
        <taxon>Malacostraca</taxon>
        <taxon>Eumalacostraca</taxon>
        <taxon>Eucarida</taxon>
        <taxon>Decapoda</taxon>
        <taxon>Pleocyemata</taxon>
        <taxon>Astacidea</taxon>
        <taxon>Parastacoidea</taxon>
        <taxon>Parastacidae</taxon>
        <taxon>Cherax</taxon>
    </lineage>
</organism>
<keyword evidence="1" id="KW-0472">Membrane</keyword>
<feature type="non-terminal residue" evidence="2">
    <location>
        <position position="1"/>
    </location>
</feature>
<gene>
    <name evidence="2" type="ORF">OTU49_015918</name>
</gene>